<dbReference type="EMBL" id="FZOF01000025">
    <property type="protein sequence ID" value="SNT43852.1"/>
    <property type="molecule type" value="Genomic_DNA"/>
</dbReference>
<evidence type="ECO:0000259" key="1">
    <source>
        <dbReference type="PROSITE" id="PS51186"/>
    </source>
</evidence>
<dbReference type="Pfam" id="PF13302">
    <property type="entry name" value="Acetyltransf_3"/>
    <property type="match status" value="1"/>
</dbReference>
<accession>A0A239MP20</accession>
<dbReference type="Proteomes" id="UP000198280">
    <property type="component" value="Unassembled WGS sequence"/>
</dbReference>
<feature type="domain" description="N-acetyltransferase" evidence="1">
    <location>
        <begin position="12"/>
        <end position="177"/>
    </location>
</feature>
<dbReference type="Gene3D" id="3.40.630.30">
    <property type="match status" value="1"/>
</dbReference>
<dbReference type="InterPro" id="IPR000182">
    <property type="entry name" value="GNAT_dom"/>
</dbReference>
<dbReference type="PROSITE" id="PS51186">
    <property type="entry name" value="GNAT"/>
    <property type="match status" value="1"/>
</dbReference>
<name>A0A239MP20_9ACTN</name>
<dbReference type="PANTHER" id="PTHR43792:SF1">
    <property type="entry name" value="N-ACETYLTRANSFERASE DOMAIN-CONTAINING PROTEIN"/>
    <property type="match status" value="1"/>
</dbReference>
<protein>
    <submittedName>
        <fullName evidence="2">Protein N-acetyltransferase, RimJ/RimL family</fullName>
    </submittedName>
</protein>
<keyword evidence="3" id="KW-1185">Reference proteome</keyword>
<organism evidence="2 3">
    <name type="scientific">Actinacidiphila glaucinigra</name>
    <dbReference type="NCBI Taxonomy" id="235986"/>
    <lineage>
        <taxon>Bacteria</taxon>
        <taxon>Bacillati</taxon>
        <taxon>Actinomycetota</taxon>
        <taxon>Actinomycetes</taxon>
        <taxon>Kitasatosporales</taxon>
        <taxon>Streptomycetaceae</taxon>
        <taxon>Actinacidiphila</taxon>
    </lineage>
</organism>
<keyword evidence="2" id="KW-0808">Transferase</keyword>
<dbReference type="InterPro" id="IPR051531">
    <property type="entry name" value="N-acetyltransferase"/>
</dbReference>
<gene>
    <name evidence="2" type="ORF">SAMN05216252_125117</name>
</gene>
<dbReference type="AlphaFoldDB" id="A0A239MP20"/>
<dbReference type="RefSeq" id="WP_089227838.1">
    <property type="nucleotide sequence ID" value="NZ_FZOF01000025.1"/>
</dbReference>
<evidence type="ECO:0000313" key="3">
    <source>
        <dbReference type="Proteomes" id="UP000198280"/>
    </source>
</evidence>
<dbReference type="PANTHER" id="PTHR43792">
    <property type="entry name" value="GNAT FAMILY, PUTATIVE (AFU_ORTHOLOGUE AFUA_3G00765)-RELATED-RELATED"/>
    <property type="match status" value="1"/>
</dbReference>
<dbReference type="InterPro" id="IPR016181">
    <property type="entry name" value="Acyl_CoA_acyltransferase"/>
</dbReference>
<dbReference type="GO" id="GO:0016747">
    <property type="term" value="F:acyltransferase activity, transferring groups other than amino-acyl groups"/>
    <property type="evidence" value="ECO:0007669"/>
    <property type="project" value="InterPro"/>
</dbReference>
<dbReference type="OrthoDB" id="3533156at2"/>
<reference evidence="2 3" key="1">
    <citation type="submission" date="2017-06" db="EMBL/GenBank/DDBJ databases">
        <authorList>
            <person name="Kim H.J."/>
            <person name="Triplett B.A."/>
        </authorList>
    </citation>
    <scope>NUCLEOTIDE SEQUENCE [LARGE SCALE GENOMIC DNA]</scope>
    <source>
        <strain evidence="2 3">CGMCC 4.1858</strain>
    </source>
</reference>
<proteinExistence type="predicted"/>
<evidence type="ECO:0000313" key="2">
    <source>
        <dbReference type="EMBL" id="SNT43852.1"/>
    </source>
</evidence>
<sequence length="181" mass="20514">MHSRIFLETGRLTLRHFTDTDADAELLVALDSDPEVMRYLGNGRPTPSDVIRHEVLPRFARSQVWAAEERSTGHFVGWFALTPRAGGPADDLELGYRLRRAAWGRGYATEGSRALVRKAFTDLGAQRVYAETMFVNTRSRRVMEKAGLSFVRVFHEEWDEALPGAERGEVEYALTRSAWAE</sequence>
<dbReference type="SUPFAM" id="SSF55729">
    <property type="entry name" value="Acyl-CoA N-acyltransferases (Nat)"/>
    <property type="match status" value="1"/>
</dbReference>